<name>A0ABP5IH42_9MICO</name>
<organism evidence="2 3">
    <name type="scientific">Brevibacterium salitolerans</name>
    <dbReference type="NCBI Taxonomy" id="1403566"/>
    <lineage>
        <taxon>Bacteria</taxon>
        <taxon>Bacillati</taxon>
        <taxon>Actinomycetota</taxon>
        <taxon>Actinomycetes</taxon>
        <taxon>Micrococcales</taxon>
        <taxon>Brevibacteriaceae</taxon>
        <taxon>Brevibacterium</taxon>
    </lineage>
</organism>
<dbReference type="PANTHER" id="PTHR34989">
    <property type="entry name" value="PROTEIN HDED"/>
    <property type="match status" value="1"/>
</dbReference>
<comment type="caution">
    <text evidence="2">The sequence shown here is derived from an EMBL/GenBank/DDBJ whole genome shotgun (WGS) entry which is preliminary data.</text>
</comment>
<protein>
    <recommendedName>
        <fullName evidence="4">HdeD family acid-resistance protein</fullName>
    </recommendedName>
</protein>
<evidence type="ECO:0000313" key="3">
    <source>
        <dbReference type="Proteomes" id="UP001500984"/>
    </source>
</evidence>
<feature type="transmembrane region" description="Helical" evidence="1">
    <location>
        <begin position="51"/>
        <end position="70"/>
    </location>
</feature>
<keyword evidence="1" id="KW-1133">Transmembrane helix</keyword>
<feature type="transmembrane region" description="Helical" evidence="1">
    <location>
        <begin position="82"/>
        <end position="100"/>
    </location>
</feature>
<reference evidence="3" key="1">
    <citation type="journal article" date="2019" name="Int. J. Syst. Evol. Microbiol.">
        <title>The Global Catalogue of Microorganisms (GCM) 10K type strain sequencing project: providing services to taxonomists for standard genome sequencing and annotation.</title>
        <authorList>
            <consortium name="The Broad Institute Genomics Platform"/>
            <consortium name="The Broad Institute Genome Sequencing Center for Infectious Disease"/>
            <person name="Wu L."/>
            <person name="Ma J."/>
        </authorList>
    </citation>
    <scope>NUCLEOTIDE SEQUENCE [LARGE SCALE GENOMIC DNA]</scope>
    <source>
        <strain evidence="3">JCM 15900</strain>
    </source>
</reference>
<evidence type="ECO:0000256" key="1">
    <source>
        <dbReference type="SAM" id="Phobius"/>
    </source>
</evidence>
<dbReference type="Pfam" id="PF03729">
    <property type="entry name" value="DUF308"/>
    <property type="match status" value="2"/>
</dbReference>
<feature type="transmembrane region" description="Helical" evidence="1">
    <location>
        <begin position="106"/>
        <end position="126"/>
    </location>
</feature>
<evidence type="ECO:0008006" key="4">
    <source>
        <dbReference type="Google" id="ProtNLM"/>
    </source>
</evidence>
<gene>
    <name evidence="2" type="ORF">GCM10009823_19620</name>
</gene>
<proteinExistence type="predicted"/>
<dbReference type="RefSeq" id="WP_344337028.1">
    <property type="nucleotide sequence ID" value="NZ_BAAAPZ010000007.1"/>
</dbReference>
<dbReference type="EMBL" id="BAAAPZ010000007">
    <property type="protein sequence ID" value="GAA2098355.1"/>
    <property type="molecule type" value="Genomic_DNA"/>
</dbReference>
<dbReference type="InterPro" id="IPR005325">
    <property type="entry name" value="DUF308_memb"/>
</dbReference>
<keyword evidence="1" id="KW-0472">Membrane</keyword>
<accession>A0ABP5IH42</accession>
<feature type="transmembrane region" description="Helical" evidence="1">
    <location>
        <begin position="164"/>
        <end position="187"/>
    </location>
</feature>
<feature type="transmembrane region" description="Helical" evidence="1">
    <location>
        <begin position="27"/>
        <end position="45"/>
    </location>
</feature>
<evidence type="ECO:0000313" key="2">
    <source>
        <dbReference type="EMBL" id="GAA2098355.1"/>
    </source>
</evidence>
<dbReference type="InterPro" id="IPR052712">
    <property type="entry name" value="Acid_resist_chaperone_HdeD"/>
</dbReference>
<dbReference type="Proteomes" id="UP001500984">
    <property type="component" value="Unassembled WGS sequence"/>
</dbReference>
<dbReference type="PANTHER" id="PTHR34989:SF1">
    <property type="entry name" value="PROTEIN HDED"/>
    <property type="match status" value="1"/>
</dbReference>
<feature type="transmembrane region" description="Helical" evidence="1">
    <location>
        <begin position="138"/>
        <end position="158"/>
    </location>
</feature>
<sequence>MMSTPSDQQAQTPGFDWDRLRSGARTALIVQGVLSLLMGLAFLFMPFASVWAFGIVFGAWTLVTGAATIVSWFTRDKEHRSGWALFSGIVSVLAGSAVMVMPQAAAIAVVYIMAFWAILLGILYAVNSFELRKLGARFWWGVLLSGILAVVLGFIMLFNTGAAVLGLIWLIGIYAIVDGIAEIVIGVRMRRR</sequence>
<keyword evidence="1" id="KW-0812">Transmembrane</keyword>
<keyword evidence="3" id="KW-1185">Reference proteome</keyword>